<dbReference type="Pfam" id="PF00903">
    <property type="entry name" value="Glyoxalase"/>
    <property type="match status" value="1"/>
</dbReference>
<sequence>MSPPLVRTGSDLPPGERTINPFAIVDGAAELIVFIEEVFDGKERAEARTPMPSGALIHAEVQMGDSALLLADRQPGWPVIPALLQVYVNDAQQVLDRAVERKAVVITEVTPFYGGEDLARLRDPWGNIWWLYAPARGGDAVPHWEGGSTYMFDSLDETLRGIANSGNQQPIRTLLP</sequence>
<evidence type="ECO:0000313" key="2">
    <source>
        <dbReference type="EMBL" id="TDD22721.1"/>
    </source>
</evidence>
<dbReference type="OrthoDB" id="9795306at2"/>
<feature type="domain" description="Glyoxalase/fosfomycin resistance/dioxygenase" evidence="1">
    <location>
        <begin position="24"/>
        <end position="131"/>
    </location>
</feature>
<accession>A0A4R4WY67</accession>
<dbReference type="Proteomes" id="UP000294543">
    <property type="component" value="Unassembled WGS sequence"/>
</dbReference>
<dbReference type="AlphaFoldDB" id="A0A4R4WY67"/>
<evidence type="ECO:0000259" key="1">
    <source>
        <dbReference type="Pfam" id="PF00903"/>
    </source>
</evidence>
<name>A0A4R4WY67_9ACTN</name>
<reference evidence="2 3" key="1">
    <citation type="submission" date="2019-03" db="EMBL/GenBank/DDBJ databases">
        <title>Draft genome sequences of novel Actinobacteria.</title>
        <authorList>
            <person name="Sahin N."/>
            <person name="Ay H."/>
            <person name="Saygin H."/>
        </authorList>
    </citation>
    <scope>NUCLEOTIDE SEQUENCE [LARGE SCALE GENOMIC DNA]</scope>
    <source>
        <strain evidence="2 3">KC712</strain>
    </source>
</reference>
<dbReference type="EMBL" id="SMKP01000023">
    <property type="protein sequence ID" value="TDD22721.1"/>
    <property type="molecule type" value="Genomic_DNA"/>
</dbReference>
<dbReference type="SUPFAM" id="SSF54593">
    <property type="entry name" value="Glyoxalase/Bleomycin resistance protein/Dihydroxybiphenyl dioxygenase"/>
    <property type="match status" value="1"/>
</dbReference>
<evidence type="ECO:0000313" key="3">
    <source>
        <dbReference type="Proteomes" id="UP000294543"/>
    </source>
</evidence>
<proteinExistence type="predicted"/>
<dbReference type="Gene3D" id="3.30.720.110">
    <property type="match status" value="1"/>
</dbReference>
<dbReference type="InterPro" id="IPR029068">
    <property type="entry name" value="Glyas_Bleomycin-R_OHBP_Dase"/>
</dbReference>
<gene>
    <name evidence="2" type="ORF">E1294_11075</name>
</gene>
<dbReference type="RefSeq" id="WP_132507493.1">
    <property type="nucleotide sequence ID" value="NZ_SMKP01000023.1"/>
</dbReference>
<organism evidence="2 3">
    <name type="scientific">Nonomuraea diastatica</name>
    <dbReference type="NCBI Taxonomy" id="1848329"/>
    <lineage>
        <taxon>Bacteria</taxon>
        <taxon>Bacillati</taxon>
        <taxon>Actinomycetota</taxon>
        <taxon>Actinomycetes</taxon>
        <taxon>Streptosporangiales</taxon>
        <taxon>Streptosporangiaceae</taxon>
        <taxon>Nonomuraea</taxon>
    </lineage>
</organism>
<protein>
    <recommendedName>
        <fullName evidence="1">Glyoxalase/fosfomycin resistance/dioxygenase domain-containing protein</fullName>
    </recommendedName>
</protein>
<comment type="caution">
    <text evidence="2">The sequence shown here is derived from an EMBL/GenBank/DDBJ whole genome shotgun (WGS) entry which is preliminary data.</text>
</comment>
<dbReference type="Gene3D" id="3.30.720.120">
    <property type="match status" value="1"/>
</dbReference>
<keyword evidence="3" id="KW-1185">Reference proteome</keyword>
<dbReference type="InterPro" id="IPR004360">
    <property type="entry name" value="Glyas_Fos-R_dOase_dom"/>
</dbReference>